<dbReference type="AlphaFoldDB" id="G6Y2W3"/>
<dbReference type="KEGG" id="mamo:A6B35_30915"/>
<protein>
    <submittedName>
        <fullName evidence="1">Uncharacterized protein</fullName>
    </submittedName>
</protein>
<accession>G6Y2W3</accession>
<evidence type="ECO:0000313" key="1">
    <source>
        <dbReference type="EMBL" id="EHH13940.1"/>
    </source>
</evidence>
<dbReference type="Proteomes" id="UP000002949">
    <property type="component" value="Unassembled WGS sequence"/>
</dbReference>
<sequence>MWGDEEISERRERSLTKKRCSSCRMARSGKPLSLANFHPVHCQWGQSLNDLLLMHDNLRAVLFAEKSLGELPFRPFLLGDTRSEPLAELF</sequence>
<name>G6Y2W3_9HYPH</name>
<dbReference type="RefSeq" id="WP_006199660.1">
    <property type="nucleotide sequence ID" value="NZ_AGSN01000015.1"/>
</dbReference>
<keyword evidence="2" id="KW-1185">Reference proteome</keyword>
<proteinExistence type="predicted"/>
<reference evidence="1 2" key="1">
    <citation type="journal article" date="2012" name="J. Bacteriol.">
        <title>Draft Genome Sequence of Plant Growth-Promoting Rhizobium Mesorhizobium amorphae, Isolated from Zinc-Lead Mine Tailings.</title>
        <authorList>
            <person name="Hao X."/>
            <person name="Lin Y."/>
            <person name="Johnstone L."/>
            <person name="Baltrus D.A."/>
            <person name="Miller S.J."/>
            <person name="Wei G."/>
            <person name="Rensing C."/>
        </authorList>
    </citation>
    <scope>NUCLEOTIDE SEQUENCE [LARGE SCALE GENOMIC DNA]</scope>
    <source>
        <strain evidence="1 2">CCNWGS0123</strain>
    </source>
</reference>
<organism evidence="1 2">
    <name type="scientific">Mesorhizobium amorphae CCNWGS0123</name>
    <dbReference type="NCBI Taxonomy" id="1082933"/>
    <lineage>
        <taxon>Bacteria</taxon>
        <taxon>Pseudomonadati</taxon>
        <taxon>Pseudomonadota</taxon>
        <taxon>Alphaproteobacteria</taxon>
        <taxon>Hyphomicrobiales</taxon>
        <taxon>Phyllobacteriaceae</taxon>
        <taxon>Mesorhizobium</taxon>
    </lineage>
</organism>
<dbReference type="EMBL" id="AGSN01000015">
    <property type="protein sequence ID" value="EHH13940.1"/>
    <property type="molecule type" value="Genomic_DNA"/>
</dbReference>
<evidence type="ECO:0000313" key="2">
    <source>
        <dbReference type="Proteomes" id="UP000002949"/>
    </source>
</evidence>
<gene>
    <name evidence="1" type="ORF">MEA186_01396</name>
</gene>